<name>A0A133VHL2_9EURY</name>
<comment type="caution">
    <text evidence="1">The sequence shown here is derived from an EMBL/GenBank/DDBJ whole genome shotgun (WGS) entry which is preliminary data.</text>
</comment>
<sequence length="82" mass="9549">MKKTLKISEGTHRRLKQLGRKGETFDDIIKKLLPPEDSDSRKERMEKLEDLGKIAREKKRKEIETGKLEKTDSGWRVNLGEA</sequence>
<accession>A0A133VHL2</accession>
<dbReference type="EMBL" id="LHYF01000061">
    <property type="protein sequence ID" value="KXB05925.1"/>
    <property type="molecule type" value="Genomic_DNA"/>
</dbReference>
<proteinExistence type="predicted"/>
<dbReference type="Proteomes" id="UP000070404">
    <property type="component" value="Unassembled WGS sequence"/>
</dbReference>
<dbReference type="AlphaFoldDB" id="A0A133VHL2"/>
<protein>
    <submittedName>
        <fullName evidence="1">Uncharacterized protein</fullName>
    </submittedName>
</protein>
<reference evidence="1 2" key="1">
    <citation type="journal article" date="2016" name="Sci. Rep.">
        <title>Metabolic traits of an uncultured archaeal lineage -MSBL1- from brine pools of the Red Sea.</title>
        <authorList>
            <person name="Mwirichia R."/>
            <person name="Alam I."/>
            <person name="Rashid M."/>
            <person name="Vinu M."/>
            <person name="Ba-Alawi W."/>
            <person name="Anthony Kamau A."/>
            <person name="Kamanda Ngugi D."/>
            <person name="Goker M."/>
            <person name="Klenk H.P."/>
            <person name="Bajic V."/>
            <person name="Stingl U."/>
        </authorList>
    </citation>
    <scope>NUCLEOTIDE SEQUENCE [LARGE SCALE GENOMIC DNA]</scope>
    <source>
        <strain evidence="1">SCGC-AAA382C18</strain>
    </source>
</reference>
<organism evidence="1 2">
    <name type="scientific">candidate division MSBL1 archaeon SCGC-AAA382C18</name>
    <dbReference type="NCBI Taxonomy" id="1698281"/>
    <lineage>
        <taxon>Archaea</taxon>
        <taxon>Methanobacteriati</taxon>
        <taxon>Methanobacteriota</taxon>
        <taxon>candidate division MSBL1</taxon>
    </lineage>
</organism>
<gene>
    <name evidence="1" type="ORF">AKJ52_02830</name>
</gene>
<keyword evidence="2" id="KW-1185">Reference proteome</keyword>
<evidence type="ECO:0000313" key="2">
    <source>
        <dbReference type="Proteomes" id="UP000070404"/>
    </source>
</evidence>
<evidence type="ECO:0000313" key="1">
    <source>
        <dbReference type="EMBL" id="KXB05925.1"/>
    </source>
</evidence>